<dbReference type="OrthoDB" id="9912538at2"/>
<dbReference type="AlphaFoldDB" id="A0A255E146"/>
<accession>A0A255E146</accession>
<dbReference type="Proteomes" id="UP000216063">
    <property type="component" value="Unassembled WGS sequence"/>
</dbReference>
<evidence type="ECO:0000313" key="2">
    <source>
        <dbReference type="Proteomes" id="UP000216063"/>
    </source>
</evidence>
<organism evidence="1 2">
    <name type="scientific">Mycolicibacterium sphagni</name>
    <dbReference type="NCBI Taxonomy" id="1786"/>
    <lineage>
        <taxon>Bacteria</taxon>
        <taxon>Bacillati</taxon>
        <taxon>Actinomycetota</taxon>
        <taxon>Actinomycetes</taxon>
        <taxon>Mycobacteriales</taxon>
        <taxon>Mycobacteriaceae</taxon>
        <taxon>Mycolicibacterium</taxon>
    </lineage>
</organism>
<evidence type="ECO:0000313" key="1">
    <source>
        <dbReference type="EMBL" id="OYN81773.1"/>
    </source>
</evidence>
<evidence type="ECO:0008006" key="3">
    <source>
        <dbReference type="Google" id="ProtNLM"/>
    </source>
</evidence>
<sequence>MAGLATVTELQTLMSKTFAEGSDELAQAELVLAIVSSWARVVSGQSWPDAPTGVPDDVRAVVLQASRRELKNPDRVISRQMGPFNVTFSSPPDGFFYPAELAILKRFRRSGGLRTVSVSRGEDGRPWAGKVGYLHYGEGDGIFPFCSGDEGYGDPVPWS</sequence>
<gene>
    <name evidence="1" type="ORF">CG716_05370</name>
</gene>
<protein>
    <recommendedName>
        <fullName evidence="3">Head-to-tail adaptor</fullName>
    </recommendedName>
</protein>
<comment type="caution">
    <text evidence="1">The sequence shown here is derived from an EMBL/GenBank/DDBJ whole genome shotgun (WGS) entry which is preliminary data.</text>
</comment>
<proteinExistence type="predicted"/>
<keyword evidence="2" id="KW-1185">Reference proteome</keyword>
<dbReference type="EMBL" id="NOZR01000003">
    <property type="protein sequence ID" value="OYN81773.1"/>
    <property type="molecule type" value="Genomic_DNA"/>
</dbReference>
<reference evidence="1 2" key="1">
    <citation type="submission" date="2017-07" db="EMBL/GenBank/DDBJ databases">
        <title>The new phylogeny of genus Mycobacterium.</title>
        <authorList>
            <person name="Tortoli E."/>
            <person name="Trovato A."/>
            <person name="Cirillo D.M."/>
        </authorList>
    </citation>
    <scope>NUCLEOTIDE SEQUENCE [LARGE SCALE GENOMIC DNA]</scope>
    <source>
        <strain evidence="1 2">ATCC 33027</strain>
    </source>
</reference>
<name>A0A255E146_9MYCO</name>